<organism evidence="1 2">
    <name type="scientific">Lysobacter gummosus</name>
    <dbReference type="NCBI Taxonomy" id="262324"/>
    <lineage>
        <taxon>Bacteria</taxon>
        <taxon>Pseudomonadati</taxon>
        <taxon>Pseudomonadota</taxon>
        <taxon>Gammaproteobacteria</taxon>
        <taxon>Lysobacterales</taxon>
        <taxon>Lysobacteraceae</taxon>
        <taxon>Lysobacter</taxon>
    </lineage>
</organism>
<protein>
    <submittedName>
        <fullName evidence="1">Uncharacterized protein</fullName>
    </submittedName>
</protein>
<dbReference type="RefSeq" id="WP_148649084.1">
    <property type="nucleotide sequence ID" value="NZ_CP011131.1"/>
</dbReference>
<name>A0ABY3XE40_9GAMM</name>
<gene>
    <name evidence="1" type="ORF">MOV92_22530</name>
</gene>
<proteinExistence type="predicted"/>
<sequence>MSRYQITLNRRPGSLLDFVPLQDVALAYVQSLEALCDVRLESASERQVVISFLWSKVGSRDIPQDKLDYYGLERAG</sequence>
<evidence type="ECO:0000313" key="1">
    <source>
        <dbReference type="EMBL" id="UNP29211.1"/>
    </source>
</evidence>
<dbReference type="Proteomes" id="UP000829194">
    <property type="component" value="Chromosome"/>
</dbReference>
<evidence type="ECO:0000313" key="2">
    <source>
        <dbReference type="Proteomes" id="UP000829194"/>
    </source>
</evidence>
<accession>A0ABY3XE40</accession>
<reference evidence="1 2" key="1">
    <citation type="submission" date="2022-03" db="EMBL/GenBank/DDBJ databases">
        <title>Complete genome sequence of Lysobacter capsici VKM B-2533 and Lysobacter gummosus 10.1.1, promising sources of lytic agents.</title>
        <authorList>
            <person name="Tarlachkov S.V."/>
            <person name="Kudryakova I.V."/>
            <person name="Afoshin A.S."/>
            <person name="Leontyevskaya E.A."/>
            <person name="Leontyevskaya N.V."/>
        </authorList>
    </citation>
    <scope>NUCLEOTIDE SEQUENCE [LARGE SCALE GENOMIC DNA]</scope>
    <source>
        <strain evidence="1 2">10.1.1</strain>
    </source>
</reference>
<keyword evidence="2" id="KW-1185">Reference proteome</keyword>
<dbReference type="EMBL" id="CP093547">
    <property type="protein sequence ID" value="UNP29211.1"/>
    <property type="molecule type" value="Genomic_DNA"/>
</dbReference>